<keyword evidence="4 10" id="KW-0813">Transport</keyword>
<dbReference type="Proteomes" id="UP001148482">
    <property type="component" value="Unassembled WGS sequence"/>
</dbReference>
<feature type="transmembrane region" description="Helical" evidence="11">
    <location>
        <begin position="343"/>
        <end position="365"/>
    </location>
</feature>
<dbReference type="InterPro" id="IPR018076">
    <property type="entry name" value="T2SS_GspF_dom"/>
</dbReference>
<gene>
    <name evidence="13" type="ORF">OQ279_14930</name>
</gene>
<comment type="caution">
    <text evidence="13">The sequence shown here is derived from an EMBL/GenBank/DDBJ whole genome shotgun (WGS) entry which is preliminary data.</text>
</comment>
<dbReference type="GO" id="GO:0009306">
    <property type="term" value="P:protein secretion"/>
    <property type="evidence" value="ECO:0007669"/>
    <property type="project" value="InterPro"/>
</dbReference>
<dbReference type="AlphaFoldDB" id="A0A9X3CZ68"/>
<dbReference type="InterPro" id="IPR001992">
    <property type="entry name" value="T2SS_GspF/T4SS_PilC_CS"/>
</dbReference>
<evidence type="ECO:0000256" key="8">
    <source>
        <dbReference type="ARBA" id="ARBA00023136"/>
    </source>
</evidence>
<evidence type="ECO:0000313" key="13">
    <source>
        <dbReference type="EMBL" id="MCX2839443.1"/>
    </source>
</evidence>
<evidence type="ECO:0000256" key="2">
    <source>
        <dbReference type="ARBA" id="ARBA00004651"/>
    </source>
</evidence>
<sequence>MGIKIEQVQPRKKSESTASLDSLLKKEINFFGKTFSDKKKEQFYSELSVLLKSGVNLKMALDLIEESQKENDKKIISKLNEEILRGSSFAAAMEKDKNFTPYEYRAIKIGEQTGQLTFVTNDLAEYYQRKNEQKRQVMSSLTYPIIVLFTAFIVVFFMLKYVVPMFEDIFEQNRVELPFLTQVIVKASHLLEVNGMYIFFGVAALIVGLRASRKKEWFRKYSGQISLKLPIIGEYVRKIYITRFTHTMMLLTNSKIPVVNGLAMVREMVNFHPLQESLRTIEADILQGQRMSESFKKHPLFDKKMIALLKVAEETNQTEYVFKKLYDQYSREVEYQSKTITNILNPILTLMVGFIVGLILIAMYLPMFRLSSVIG</sequence>
<evidence type="ECO:0000259" key="12">
    <source>
        <dbReference type="Pfam" id="PF00482"/>
    </source>
</evidence>
<evidence type="ECO:0000256" key="10">
    <source>
        <dbReference type="RuleBase" id="RU003923"/>
    </source>
</evidence>
<organism evidence="13 14">
    <name type="scientific">Salinimicrobium profundisediminis</name>
    <dbReference type="NCBI Taxonomy" id="2994553"/>
    <lineage>
        <taxon>Bacteria</taxon>
        <taxon>Pseudomonadati</taxon>
        <taxon>Bacteroidota</taxon>
        <taxon>Flavobacteriia</taxon>
        <taxon>Flavobacteriales</taxon>
        <taxon>Flavobacteriaceae</taxon>
        <taxon>Salinimicrobium</taxon>
    </lineage>
</organism>
<keyword evidence="7 11" id="KW-1133">Transmembrane helix</keyword>
<feature type="transmembrane region" description="Helical" evidence="11">
    <location>
        <begin position="195"/>
        <end position="212"/>
    </location>
</feature>
<evidence type="ECO:0000256" key="9">
    <source>
        <dbReference type="ARBA" id="ARBA00030750"/>
    </source>
</evidence>
<evidence type="ECO:0000256" key="6">
    <source>
        <dbReference type="ARBA" id="ARBA00022692"/>
    </source>
</evidence>
<evidence type="ECO:0000256" key="11">
    <source>
        <dbReference type="SAM" id="Phobius"/>
    </source>
</evidence>
<accession>A0A9X3CZ68</accession>
<evidence type="ECO:0000256" key="3">
    <source>
        <dbReference type="ARBA" id="ARBA00005745"/>
    </source>
</evidence>
<keyword evidence="8 11" id="KW-0472">Membrane</keyword>
<dbReference type="PROSITE" id="PS00874">
    <property type="entry name" value="T2SP_F"/>
    <property type="match status" value="1"/>
</dbReference>
<comment type="function">
    <text evidence="1">Component of the type II secretion system inner membrane complex required for the energy-dependent secretion of extracellular factors such as proteases and toxins from the periplasm.</text>
</comment>
<dbReference type="Gene3D" id="1.20.81.30">
    <property type="entry name" value="Type II secretion system (T2SS), domain F"/>
    <property type="match status" value="2"/>
</dbReference>
<dbReference type="InterPro" id="IPR003004">
    <property type="entry name" value="GspF/PilC"/>
</dbReference>
<evidence type="ECO:0000313" key="14">
    <source>
        <dbReference type="Proteomes" id="UP001148482"/>
    </source>
</evidence>
<dbReference type="GO" id="GO:0005886">
    <property type="term" value="C:plasma membrane"/>
    <property type="evidence" value="ECO:0007669"/>
    <property type="project" value="UniProtKB-SubCell"/>
</dbReference>
<dbReference type="InterPro" id="IPR042094">
    <property type="entry name" value="T2SS_GspF_sf"/>
</dbReference>
<dbReference type="Pfam" id="PF00482">
    <property type="entry name" value="T2SSF"/>
    <property type="match status" value="2"/>
</dbReference>
<feature type="transmembrane region" description="Helical" evidence="11">
    <location>
        <begin position="141"/>
        <end position="163"/>
    </location>
</feature>
<dbReference type="PANTHER" id="PTHR30012">
    <property type="entry name" value="GENERAL SECRETION PATHWAY PROTEIN"/>
    <property type="match status" value="1"/>
</dbReference>
<evidence type="ECO:0000256" key="4">
    <source>
        <dbReference type="ARBA" id="ARBA00022448"/>
    </source>
</evidence>
<evidence type="ECO:0000256" key="1">
    <source>
        <dbReference type="ARBA" id="ARBA00002684"/>
    </source>
</evidence>
<dbReference type="RefSeq" id="WP_266070806.1">
    <property type="nucleotide sequence ID" value="NZ_JAPJDA010000027.1"/>
</dbReference>
<name>A0A9X3CZ68_9FLAO</name>
<keyword evidence="14" id="KW-1185">Reference proteome</keyword>
<evidence type="ECO:0000256" key="7">
    <source>
        <dbReference type="ARBA" id="ARBA00022989"/>
    </source>
</evidence>
<feature type="domain" description="Type II secretion system protein GspF" evidence="12">
    <location>
        <begin position="43"/>
        <end position="164"/>
    </location>
</feature>
<dbReference type="PANTHER" id="PTHR30012:SF0">
    <property type="entry name" value="TYPE II SECRETION SYSTEM PROTEIN F-RELATED"/>
    <property type="match status" value="1"/>
</dbReference>
<feature type="domain" description="Type II secretion system protein GspF" evidence="12">
    <location>
        <begin position="244"/>
        <end position="366"/>
    </location>
</feature>
<evidence type="ECO:0000256" key="5">
    <source>
        <dbReference type="ARBA" id="ARBA00022475"/>
    </source>
</evidence>
<keyword evidence="5" id="KW-1003">Cell membrane</keyword>
<dbReference type="EMBL" id="JAPJDA010000027">
    <property type="protein sequence ID" value="MCX2839443.1"/>
    <property type="molecule type" value="Genomic_DNA"/>
</dbReference>
<comment type="similarity">
    <text evidence="3 10">Belongs to the GSP F family.</text>
</comment>
<protein>
    <recommendedName>
        <fullName evidence="9">General secretion pathway protein F</fullName>
    </recommendedName>
</protein>
<keyword evidence="6 10" id="KW-0812">Transmembrane</keyword>
<proteinExistence type="inferred from homology"/>
<reference evidence="13" key="1">
    <citation type="submission" date="2022-11" db="EMBL/GenBank/DDBJ databases">
        <title>Salinimicrobium profundisediminis sp. nov., isolated from deep-sea sediment of the Mariana Trench.</title>
        <authorList>
            <person name="Fu H."/>
        </authorList>
    </citation>
    <scope>NUCLEOTIDE SEQUENCE</scope>
    <source>
        <strain evidence="13">MT39</strain>
    </source>
</reference>
<comment type="subcellular location">
    <subcellularLocation>
        <location evidence="2 10">Cell membrane</location>
        <topology evidence="2 10">Multi-pass membrane protein</topology>
    </subcellularLocation>
</comment>